<dbReference type="EMBL" id="CP091871">
    <property type="protein sequence ID" value="WEU40274.1"/>
    <property type="molecule type" value="Genomic_DNA"/>
</dbReference>
<dbReference type="Proteomes" id="UP000186851">
    <property type="component" value="Chromosome"/>
</dbReference>
<dbReference type="AlphaFoldDB" id="A0AAF0D240"/>
<reference evidence="2" key="2">
    <citation type="journal article" date="2022" name="Nat. Microbiol.">
        <title>A closed Candidatus Odinarchaeum chromosome exposes Asgard archaeal viruses.</title>
        <authorList>
            <person name="Tamarit D."/>
            <person name="Caceres E.F."/>
            <person name="Krupovic M."/>
            <person name="Nijland R."/>
            <person name="Eme L."/>
            <person name="Robinson N.P."/>
            <person name="Ettema T.J.G."/>
        </authorList>
    </citation>
    <scope>NUCLEOTIDE SEQUENCE</scope>
    <source>
        <strain evidence="2">LCB_4</strain>
    </source>
</reference>
<evidence type="ECO:0000256" key="1">
    <source>
        <dbReference type="SAM" id="Phobius"/>
    </source>
</evidence>
<protein>
    <submittedName>
        <fullName evidence="2">Uncharacterized protein</fullName>
    </submittedName>
</protein>
<evidence type="ECO:0000313" key="2">
    <source>
        <dbReference type="EMBL" id="WEU40274.1"/>
    </source>
</evidence>
<sequence>MDVEFIQAEREIWPTASFAEQIREIGVVEEGKWTPKSRGFQDVTKSEAELSRIFFPKIVLAGLSLKSEFNSKAWGGILHRIVANKDYSKLCIIYLLTWTFQRGALSFWFAVAPLALLSLISFILLVGGLPPVNFYIGVSCIGFLFIVSGLKPYFQALITEKEKFLMIHNETWLIFHGLFFTVMSVLEYNVYSLPAIPATPVILGGLTLFLFILRLFQDKLKLATHEMDYEPILIYLVKEGASWIIDKVRFDRFHYIIRTVDRETLLSKNYLEKTDQGERVKLIIDNNWHSMRLMKRDYHEVSQVSMFLFYFFLIDFLLASLTQLITGVTLSVVGLLIGDGALVAEPIIFWITGLLYYAIHPYELVDDSFDPYHPKNQLTDRKLYVLWNLRKESARLIFRLKMQDPFNPEEIFWNSFRDDPLSILLYNVLPRLDEIEAALKKILETK</sequence>
<reference evidence="2" key="1">
    <citation type="journal article" date="2017" name="Nature">
        <title>Asgard archaea illuminate the origin of eukaryotic cellular complexity.</title>
        <authorList>
            <person name="Zaremba-Niedzwiedzka K."/>
            <person name="Caceres E.F."/>
            <person name="Saw J.H."/>
            <person name="Backstrom D."/>
            <person name="Juzokaite L."/>
            <person name="Vancaester E."/>
            <person name="Seitz K.W."/>
            <person name="Anantharaman K."/>
            <person name="Starnawski P."/>
            <person name="Kjeldsen K.U."/>
            <person name="Scott M.B."/>
            <person name="Nunoura T."/>
            <person name="Banfield J.F."/>
            <person name="Schramm A."/>
            <person name="Baker B.J."/>
            <person name="Spang A."/>
            <person name="Ettema T.J.G."/>
        </authorList>
    </citation>
    <scope>NUCLEOTIDE SEQUENCE</scope>
    <source>
        <strain evidence="2">LCB_4</strain>
    </source>
</reference>
<accession>A0AAF0D240</accession>
<proteinExistence type="predicted"/>
<name>A0AAF0D240_ODILC</name>
<feature type="transmembrane region" description="Helical" evidence="1">
    <location>
        <begin position="332"/>
        <end position="359"/>
    </location>
</feature>
<feature type="transmembrane region" description="Helical" evidence="1">
    <location>
        <begin position="132"/>
        <end position="150"/>
    </location>
</feature>
<feature type="transmembrane region" description="Helical" evidence="1">
    <location>
        <begin position="304"/>
        <end position="326"/>
    </location>
</feature>
<keyword evidence="1" id="KW-0472">Membrane</keyword>
<keyword evidence="1" id="KW-1133">Transmembrane helix</keyword>
<feature type="transmembrane region" description="Helical" evidence="1">
    <location>
        <begin position="171"/>
        <end position="191"/>
    </location>
</feature>
<evidence type="ECO:0000313" key="3">
    <source>
        <dbReference type="Proteomes" id="UP000186851"/>
    </source>
</evidence>
<organism evidence="2 3">
    <name type="scientific">Odinarchaeota yellowstonii (strain LCB_4)</name>
    <dbReference type="NCBI Taxonomy" id="1841599"/>
    <lineage>
        <taxon>Archaea</taxon>
        <taxon>Promethearchaeati</taxon>
        <taxon>Candidatus Odinarchaeota</taxon>
        <taxon>Candidatus Odinarchaeia</taxon>
        <taxon>Candidatus Odinarchaeales</taxon>
        <taxon>Candidatus Odinarchaeaceae</taxon>
        <taxon>Candidatus Odinarchaeum</taxon>
    </lineage>
</organism>
<dbReference type="KEGG" id="oyw:OdinLCB4_007350"/>
<gene>
    <name evidence="2" type="ORF">OdinLCB4_007350</name>
</gene>
<keyword evidence="1" id="KW-0812">Transmembrane</keyword>
<feature type="transmembrane region" description="Helical" evidence="1">
    <location>
        <begin position="197"/>
        <end position="216"/>
    </location>
</feature>
<feature type="transmembrane region" description="Helical" evidence="1">
    <location>
        <begin position="105"/>
        <end position="126"/>
    </location>
</feature>